<feature type="coiled-coil region" evidence="1">
    <location>
        <begin position="459"/>
        <end position="570"/>
    </location>
</feature>
<feature type="compositionally biased region" description="Basic and acidic residues" evidence="2">
    <location>
        <begin position="887"/>
        <end position="898"/>
    </location>
</feature>
<evidence type="ECO:0000256" key="1">
    <source>
        <dbReference type="SAM" id="Coils"/>
    </source>
</evidence>
<dbReference type="EMBL" id="CM004392">
    <property type="protein sequence ID" value="OAY48289.1"/>
    <property type="molecule type" value="Genomic_DNA"/>
</dbReference>
<dbReference type="Pfam" id="PF10358">
    <property type="entry name" value="NT-C2"/>
    <property type="match status" value="1"/>
</dbReference>
<feature type="coiled-coil region" evidence="1">
    <location>
        <begin position="268"/>
        <end position="374"/>
    </location>
</feature>
<dbReference type="OMA" id="LESHCQV"/>
<feature type="compositionally biased region" description="Polar residues" evidence="2">
    <location>
        <begin position="237"/>
        <end position="256"/>
    </location>
</feature>
<name>A0A2C9VSE8_MANES</name>
<dbReference type="Proteomes" id="UP000091857">
    <property type="component" value="Chromosome 6"/>
</dbReference>
<dbReference type="PANTHER" id="PTHR34452">
    <property type="entry name" value="MYOSIN HEAVY CHAIN-RELATED PROTEIN"/>
    <property type="match status" value="1"/>
</dbReference>
<dbReference type="PANTHER" id="PTHR34452:SF14">
    <property type="entry name" value="MYOSIN HEAVY CHAIN, MUSCLE"/>
    <property type="match status" value="1"/>
</dbReference>
<evidence type="ECO:0000259" key="3">
    <source>
        <dbReference type="PROSITE" id="PS51840"/>
    </source>
</evidence>
<dbReference type="PROSITE" id="PS51840">
    <property type="entry name" value="C2_NT"/>
    <property type="match status" value="1"/>
</dbReference>
<dbReference type="Gramene" id="Manes.06G147000.1.v8.1">
    <property type="protein sequence ID" value="Manes.06G147000.1.v8.1.CDS"/>
    <property type="gene ID" value="Manes.06G147000.v8.1"/>
</dbReference>
<sequence length="963" mass="111120">MFKSWRSNNKKIKAVFKLQFQATQVPHLKKPALTISLLPEDVGKPTFKLEKAAVQDGTCSWEKPIYVTVKLIRQAKTGKLNEKIYHFIVSSGSSKSGYLGEASIDFADFAEETEPLTVSLPLKFANSGAVLHVTVQKLQGGTDQRYIEDNGDSALPQVESLKNTLSNGYTDETYRNSTEDRNLDIFSFENADQDGSFKASIGSNASIQSTPRQNSMPQKTMVDTFTTKNRLHRRSSTDWSVDSASDGSLADSTNSLPRELQGASDETIEKLKSEISSLTRQAELSELETQSLRKQITKESRRAQDLSRQIVDLKEERDTIKTEYEELRSQQKFIGGGESLNRFQAQNKDAMDQLEEIKRELSHEKEMNNDLKLQLQKTQDSNSELILAVRDLDDMLEQKNMEISHLSVKLELSKNIDKVQEKKCKCNMKEDDQRLVAVLEKLAREQNDACELCLLKQKIADLFDEIELYREDREKLENYIEQLAQENADLQQENHDLSFKLEQSRVEELKMQNESMETLASTERLELQIQRLEEQLKQQTQEFSESLISIKELESQVKEMDKELEKQAQGFENDLNTMMQAKIEQEQRAIRAEEALRKTRWKNAMTAEKLQEEFRRLSVDMAGKFDENEKLMTKAMAEANELHVQNRNLEERLHKANEELSLVRDQNRIRVEELSTQLDLKTKHLEHMSLELEATSQQLRCAQKHKEEKQEAFSVEIQMLQAEKKTSLEETEVLIERWNQERDELEKNYVFAKKEAEKAQEELFVLRSLNNEKETLVDKLSSEAESLRSQHVELKHSLSKEELEKENLQKQLLELKHELHKTKEGSKLKNNSSVAAFSEGKNCTPIYNENRGTRCAAINAANVKESEESKYKREKIQHSGMTATERMSAKEEVSVAPLERDDSNLTELLTEMELLRERNKSMESELKDMQERYSEISLKFAVVEGERQQLVMTVRNLKSGKKN</sequence>
<keyword evidence="5" id="KW-1185">Reference proteome</keyword>
<evidence type="ECO:0000313" key="5">
    <source>
        <dbReference type="Proteomes" id="UP000091857"/>
    </source>
</evidence>
<dbReference type="STRING" id="3983.A0A2C9VSE8"/>
<feature type="domain" description="C2 NT-type" evidence="3">
    <location>
        <begin position="4"/>
        <end position="139"/>
    </location>
</feature>
<reference evidence="5" key="1">
    <citation type="journal article" date="2016" name="Nat. Biotechnol.">
        <title>Sequencing wild and cultivated cassava and related species reveals extensive interspecific hybridization and genetic diversity.</title>
        <authorList>
            <person name="Bredeson J.V."/>
            <person name="Lyons J.B."/>
            <person name="Prochnik S.E."/>
            <person name="Wu G.A."/>
            <person name="Ha C.M."/>
            <person name="Edsinger-Gonzales E."/>
            <person name="Grimwood J."/>
            <person name="Schmutz J."/>
            <person name="Rabbi I.Y."/>
            <person name="Egesi C."/>
            <person name="Nauluvula P."/>
            <person name="Lebot V."/>
            <person name="Ndunguru J."/>
            <person name="Mkamilo G."/>
            <person name="Bart R.S."/>
            <person name="Setter T.L."/>
            <person name="Gleadow R.M."/>
            <person name="Kulakow P."/>
            <person name="Ferguson M.E."/>
            <person name="Rounsley S."/>
            <person name="Rokhsar D.S."/>
        </authorList>
    </citation>
    <scope>NUCLEOTIDE SEQUENCE [LARGE SCALE GENOMIC DNA]</scope>
    <source>
        <strain evidence="5">cv. AM560-2</strain>
    </source>
</reference>
<feature type="coiled-coil region" evidence="1">
    <location>
        <begin position="692"/>
        <end position="825"/>
    </location>
</feature>
<evidence type="ECO:0000256" key="2">
    <source>
        <dbReference type="SAM" id="MobiDB-lite"/>
    </source>
</evidence>
<gene>
    <name evidence="4" type="ORF">MANES_06G147000v8</name>
</gene>
<feature type="region of interest" description="Disordered" evidence="2">
    <location>
        <begin position="869"/>
        <end position="898"/>
    </location>
</feature>
<accession>A0A2C9VSE8</accession>
<feature type="coiled-coil region" evidence="1">
    <location>
        <begin position="898"/>
        <end position="939"/>
    </location>
</feature>
<feature type="coiled-coil region" evidence="1">
    <location>
        <begin position="632"/>
        <end position="666"/>
    </location>
</feature>
<feature type="region of interest" description="Disordered" evidence="2">
    <location>
        <begin position="197"/>
        <end position="264"/>
    </location>
</feature>
<evidence type="ECO:0000313" key="4">
    <source>
        <dbReference type="EMBL" id="OAY48289.1"/>
    </source>
</evidence>
<proteinExistence type="predicted"/>
<keyword evidence="1" id="KW-0175">Coiled coil</keyword>
<feature type="compositionally biased region" description="Polar residues" evidence="2">
    <location>
        <begin position="201"/>
        <end position="228"/>
    </location>
</feature>
<organism evidence="4 5">
    <name type="scientific">Manihot esculenta</name>
    <name type="common">Cassava</name>
    <name type="synonym">Jatropha manihot</name>
    <dbReference type="NCBI Taxonomy" id="3983"/>
    <lineage>
        <taxon>Eukaryota</taxon>
        <taxon>Viridiplantae</taxon>
        <taxon>Streptophyta</taxon>
        <taxon>Embryophyta</taxon>
        <taxon>Tracheophyta</taxon>
        <taxon>Spermatophyta</taxon>
        <taxon>Magnoliopsida</taxon>
        <taxon>eudicotyledons</taxon>
        <taxon>Gunneridae</taxon>
        <taxon>Pentapetalae</taxon>
        <taxon>rosids</taxon>
        <taxon>fabids</taxon>
        <taxon>Malpighiales</taxon>
        <taxon>Euphorbiaceae</taxon>
        <taxon>Crotonoideae</taxon>
        <taxon>Manihoteae</taxon>
        <taxon>Manihot</taxon>
    </lineage>
</organism>
<dbReference type="InterPro" id="IPR019448">
    <property type="entry name" value="NT-C2"/>
</dbReference>
<protein>
    <recommendedName>
        <fullName evidence="3">C2 NT-type domain-containing protein</fullName>
    </recommendedName>
</protein>
<dbReference type="AlphaFoldDB" id="A0A2C9VSE8"/>
<comment type="caution">
    <text evidence="4">The sequence shown here is derived from an EMBL/GenBank/DDBJ whole genome shotgun (WGS) entry which is preliminary data.</text>
</comment>